<organism evidence="1">
    <name type="scientific">Glycine max</name>
    <name type="common">Soybean</name>
    <name type="synonym">Glycine hispida</name>
    <dbReference type="NCBI Taxonomy" id="3847"/>
    <lineage>
        <taxon>Eukaryota</taxon>
        <taxon>Viridiplantae</taxon>
        <taxon>Streptophyta</taxon>
        <taxon>Embryophyta</taxon>
        <taxon>Tracheophyta</taxon>
        <taxon>Spermatophyta</taxon>
        <taxon>Magnoliopsida</taxon>
        <taxon>eudicotyledons</taxon>
        <taxon>Gunneridae</taxon>
        <taxon>Pentapetalae</taxon>
        <taxon>rosids</taxon>
        <taxon>fabids</taxon>
        <taxon>Fabales</taxon>
        <taxon>Fabaceae</taxon>
        <taxon>Papilionoideae</taxon>
        <taxon>50 kb inversion clade</taxon>
        <taxon>NPAAA clade</taxon>
        <taxon>indigoferoid/millettioid clade</taxon>
        <taxon>Phaseoleae</taxon>
        <taxon>Glycine</taxon>
        <taxon>Glycine subgen. Soja</taxon>
    </lineage>
</organism>
<keyword evidence="3" id="KW-1185">Reference proteome</keyword>
<dbReference type="AlphaFoldDB" id="K7L2Q0"/>
<dbReference type="Gramene" id="KRH50044">
    <property type="protein sequence ID" value="KRH50044"/>
    <property type="gene ID" value="GLYMA_07G196600"/>
</dbReference>
<reference evidence="1 2" key="1">
    <citation type="journal article" date="2010" name="Nature">
        <title>Genome sequence of the palaeopolyploid soybean.</title>
        <authorList>
            <person name="Schmutz J."/>
            <person name="Cannon S.B."/>
            <person name="Schlueter J."/>
            <person name="Ma J."/>
            <person name="Mitros T."/>
            <person name="Nelson W."/>
            <person name="Hyten D.L."/>
            <person name="Song Q."/>
            <person name="Thelen J.J."/>
            <person name="Cheng J."/>
            <person name="Xu D."/>
            <person name="Hellsten U."/>
            <person name="May G.D."/>
            <person name="Yu Y."/>
            <person name="Sakurai T."/>
            <person name="Umezawa T."/>
            <person name="Bhattacharyya M.K."/>
            <person name="Sandhu D."/>
            <person name="Valliyodan B."/>
            <person name="Lindquist E."/>
            <person name="Peto M."/>
            <person name="Grant D."/>
            <person name="Shu S."/>
            <person name="Goodstein D."/>
            <person name="Barry K."/>
            <person name="Futrell-Griggs M."/>
            <person name="Abernathy B."/>
            <person name="Du J."/>
            <person name="Tian Z."/>
            <person name="Zhu L."/>
            <person name="Gill N."/>
            <person name="Joshi T."/>
            <person name="Libault M."/>
            <person name="Sethuraman A."/>
            <person name="Zhang X.-C."/>
            <person name="Shinozaki K."/>
            <person name="Nguyen H.T."/>
            <person name="Wing R.A."/>
            <person name="Cregan P."/>
            <person name="Specht J."/>
            <person name="Grimwood J."/>
            <person name="Rokhsar D."/>
            <person name="Stacey G."/>
            <person name="Shoemaker R.C."/>
            <person name="Jackson S.A."/>
        </authorList>
    </citation>
    <scope>NUCLEOTIDE SEQUENCE [LARGE SCALE GENOMIC DNA]</scope>
    <source>
        <strain evidence="2">cv. Williams 82</strain>
        <tissue evidence="1">Callus</tissue>
    </source>
</reference>
<sequence length="59" mass="6949">MPKEICPQERVEFLEKLPLNGNIFKKAKNVLHIFLLLGIQVSNQKKLSNFCQRRFAQYS</sequence>
<name>K7L2Q0_SOYBN</name>
<reference evidence="2" key="2">
    <citation type="submission" date="2018-02" db="UniProtKB">
        <authorList>
            <consortium name="EnsemblPlants"/>
        </authorList>
    </citation>
    <scope>IDENTIFICATION</scope>
    <source>
        <strain evidence="2">Williams 82</strain>
    </source>
</reference>
<dbReference type="InParanoid" id="K7L2Q0"/>
<proteinExistence type="predicted"/>
<dbReference type="Proteomes" id="UP000008827">
    <property type="component" value="Chromosome 7"/>
</dbReference>
<dbReference type="EnsemblPlants" id="KRH50044">
    <property type="protein sequence ID" value="KRH50044"/>
    <property type="gene ID" value="GLYMA_07G196600"/>
</dbReference>
<accession>K7L2Q0</accession>
<reference evidence="1" key="3">
    <citation type="submission" date="2018-07" db="EMBL/GenBank/DDBJ databases">
        <title>WGS assembly of Glycine max.</title>
        <authorList>
            <person name="Schmutz J."/>
            <person name="Cannon S."/>
            <person name="Schlueter J."/>
            <person name="Ma J."/>
            <person name="Mitros T."/>
            <person name="Nelson W."/>
            <person name="Hyten D."/>
            <person name="Song Q."/>
            <person name="Thelen J."/>
            <person name="Cheng J."/>
            <person name="Xu D."/>
            <person name="Hellsten U."/>
            <person name="May G."/>
            <person name="Yu Y."/>
            <person name="Sakurai T."/>
            <person name="Umezawa T."/>
            <person name="Bhattacharyya M."/>
            <person name="Sandhu D."/>
            <person name="Valliyodan B."/>
            <person name="Lindquist E."/>
            <person name="Peto M."/>
            <person name="Grant D."/>
            <person name="Shu S."/>
            <person name="Goodstein D."/>
            <person name="Barry K."/>
            <person name="Futrell-Griggs M."/>
            <person name="Abernathy B."/>
            <person name="Du J."/>
            <person name="Tian Z."/>
            <person name="Zhu L."/>
            <person name="Gill N."/>
            <person name="Joshi T."/>
            <person name="Libault M."/>
            <person name="Sethuraman A."/>
            <person name="Zhang X."/>
            <person name="Shinozaki K."/>
            <person name="Nguyen H."/>
            <person name="Wing R."/>
            <person name="Cregan P."/>
            <person name="Specht J."/>
            <person name="Grimwood J."/>
            <person name="Rokhsar D."/>
            <person name="Stacey G."/>
            <person name="Shoemaker R."/>
            <person name="Jackson S."/>
        </authorList>
    </citation>
    <scope>NUCLEOTIDE SEQUENCE</scope>
    <source>
        <tissue evidence="1">Callus</tissue>
    </source>
</reference>
<gene>
    <name evidence="1" type="ORF">GLYMA_07G196600</name>
</gene>
<evidence type="ECO:0000313" key="2">
    <source>
        <dbReference type="EnsemblPlants" id="KRH50044"/>
    </source>
</evidence>
<dbReference type="PaxDb" id="3847-GLYMA07G31640.1"/>
<evidence type="ECO:0000313" key="3">
    <source>
        <dbReference type="Proteomes" id="UP000008827"/>
    </source>
</evidence>
<dbReference type="EMBL" id="CM000840">
    <property type="protein sequence ID" value="KRH50044.1"/>
    <property type="molecule type" value="Genomic_DNA"/>
</dbReference>
<dbReference type="HOGENOM" id="CLU_2965569_0_0_1"/>
<protein>
    <submittedName>
        <fullName evidence="1 2">Uncharacterized protein</fullName>
    </submittedName>
</protein>
<evidence type="ECO:0000313" key="1">
    <source>
        <dbReference type="EMBL" id="KRH50044.1"/>
    </source>
</evidence>